<protein>
    <submittedName>
        <fullName evidence="2">Uncharacterized protein</fullName>
    </submittedName>
</protein>
<proteinExistence type="predicted"/>
<feature type="region of interest" description="Disordered" evidence="1">
    <location>
        <begin position="296"/>
        <end position="317"/>
    </location>
</feature>
<reference evidence="3" key="1">
    <citation type="submission" date="2016-02" db="EMBL/GenBank/DDBJ databases">
        <title>Draft genome sequence of Microdochium bolleyi, a fungal endophyte of beachgrass.</title>
        <authorList>
            <consortium name="DOE Joint Genome Institute"/>
            <person name="David A.S."/>
            <person name="May G."/>
            <person name="Haridas S."/>
            <person name="Lim J."/>
            <person name="Wang M."/>
            <person name="Labutti K."/>
            <person name="Lipzen A."/>
            <person name="Barry K."/>
            <person name="Grigoriev I.V."/>
        </authorList>
    </citation>
    <scope>NUCLEOTIDE SEQUENCE [LARGE SCALE GENOMIC DNA]</scope>
    <source>
        <strain evidence="3">J235TASD1</strain>
    </source>
</reference>
<feature type="compositionally biased region" description="Basic and acidic residues" evidence="1">
    <location>
        <begin position="28"/>
        <end position="38"/>
    </location>
</feature>
<dbReference type="InParanoid" id="A0A136J681"/>
<evidence type="ECO:0000313" key="3">
    <source>
        <dbReference type="Proteomes" id="UP000070501"/>
    </source>
</evidence>
<sequence length="537" mass="59521">MGRLGPLTSQALGRSPYDDVVEGAGQPEHGEPEKQYDDRGRIVNPQTKQIIKDVIRAHNEVMLVIGVAEPENDSATQAQIAMARDHQLYETETGKTLLNLGRSLGILGIWGVHGVRQRILLYRRYAHIPFHYLYRAERESHSRLQLYLAGVPSFITMQVLRWCSLTLPAINESRSLRGVMAYLRFHLHVFLTMQRLDLIPASQWLPGVRFFIPFSESSPFAAPPPLESFGVATLSTWLGKLAVNLAPYAAFYLCGRVWNFLHIQLWPPILRTLPRPTQPDFSAHRNLVATNAMSTDWQSVPESPTLGAGDREIRQGPTPGTDIPTLMALDGQTAEDVVPVQAIRRQSTFSSRGGMEDYGSDEEDAEMMNPTLISFDVDTSDSAEPPAGVWSAELRPSFAGDMRTPHGQPPPAYLVNALTRLPSILAADILSNFAAYLLCTPMDALALRSVAHAFAVKRGIPTGHMHNGSWISTVSARGFVNIAGLELLRLMISGEVWAVATVISQWLHVSEEEWRDIHHPEGEAALREAEDDIHVDA</sequence>
<evidence type="ECO:0000256" key="1">
    <source>
        <dbReference type="SAM" id="MobiDB-lite"/>
    </source>
</evidence>
<name>A0A136J681_9PEZI</name>
<dbReference type="Proteomes" id="UP000070501">
    <property type="component" value="Unassembled WGS sequence"/>
</dbReference>
<keyword evidence="3" id="KW-1185">Reference proteome</keyword>
<organism evidence="2 3">
    <name type="scientific">Microdochium bolleyi</name>
    <dbReference type="NCBI Taxonomy" id="196109"/>
    <lineage>
        <taxon>Eukaryota</taxon>
        <taxon>Fungi</taxon>
        <taxon>Dikarya</taxon>
        <taxon>Ascomycota</taxon>
        <taxon>Pezizomycotina</taxon>
        <taxon>Sordariomycetes</taxon>
        <taxon>Xylariomycetidae</taxon>
        <taxon>Xylariales</taxon>
        <taxon>Microdochiaceae</taxon>
        <taxon>Microdochium</taxon>
    </lineage>
</organism>
<dbReference type="OrthoDB" id="5383784at2759"/>
<feature type="region of interest" description="Disordered" evidence="1">
    <location>
        <begin position="1"/>
        <end position="38"/>
    </location>
</feature>
<gene>
    <name evidence="2" type="ORF">Micbo1qcDRAFT_160460</name>
</gene>
<dbReference type="EMBL" id="KQ964248">
    <property type="protein sequence ID" value="KXJ92690.1"/>
    <property type="molecule type" value="Genomic_DNA"/>
</dbReference>
<dbReference type="AlphaFoldDB" id="A0A136J681"/>
<evidence type="ECO:0000313" key="2">
    <source>
        <dbReference type="EMBL" id="KXJ92690.1"/>
    </source>
</evidence>
<accession>A0A136J681</accession>